<name>A0A7W6BUX2_9SPHN</name>
<protein>
    <submittedName>
        <fullName evidence="4">NAD(P)-dependent dehydrogenase (Short-subunit alcohol dehydrogenase family)</fullName>
    </submittedName>
</protein>
<dbReference type="Pfam" id="PF00106">
    <property type="entry name" value="adh_short"/>
    <property type="match status" value="1"/>
</dbReference>
<dbReference type="PANTHER" id="PTHR44196">
    <property type="entry name" value="DEHYDROGENASE/REDUCTASE SDR FAMILY MEMBER 7B"/>
    <property type="match status" value="1"/>
</dbReference>
<dbReference type="EMBL" id="JACIDT010000021">
    <property type="protein sequence ID" value="MBB3928284.1"/>
    <property type="molecule type" value="Genomic_DNA"/>
</dbReference>
<keyword evidence="5" id="KW-1185">Reference proteome</keyword>
<dbReference type="PRINTS" id="PR00081">
    <property type="entry name" value="GDHRDH"/>
</dbReference>
<sequence length="290" mass="30861">MTKEEELFSGGVAVITGAGAGIGMGLARRCGAIGMTVVVTDIDAARAEAVAADIRAAGGKAEAIRVDVSRPEALDVLARQVFDRHGAVRLLVNNAGIETLGYTWEIPAARWEATLNVNIHGIVHGVRAFVPHMLRAGQEAWIANLSSIGAFGQMPTQTAYIMSKHAIQSFSECLYLEMQVAGAPIHVSAVVPGMVKTSIFDPEAGQGEKGMGEPESAARHRATMAHMMAAHGMDLDEACRRFLARIAAGEFWVDSQPEMTRQSLDARAAFLTEQTAPALNETTRQLLGLG</sequence>
<evidence type="ECO:0000256" key="1">
    <source>
        <dbReference type="ARBA" id="ARBA00006484"/>
    </source>
</evidence>
<comment type="caution">
    <text evidence="4">The sequence shown here is derived from an EMBL/GenBank/DDBJ whole genome shotgun (WGS) entry which is preliminary data.</text>
</comment>
<evidence type="ECO:0000313" key="4">
    <source>
        <dbReference type="EMBL" id="MBB3928284.1"/>
    </source>
</evidence>
<dbReference type="PANTHER" id="PTHR44196:SF1">
    <property type="entry name" value="DEHYDROGENASE_REDUCTASE SDR FAMILY MEMBER 7B"/>
    <property type="match status" value="1"/>
</dbReference>
<evidence type="ECO:0000313" key="5">
    <source>
        <dbReference type="Proteomes" id="UP000571950"/>
    </source>
</evidence>
<proteinExistence type="inferred from homology"/>
<evidence type="ECO:0000256" key="2">
    <source>
        <dbReference type="ARBA" id="ARBA00023002"/>
    </source>
</evidence>
<dbReference type="Proteomes" id="UP000571950">
    <property type="component" value="Unassembled WGS sequence"/>
</dbReference>
<dbReference type="Gene3D" id="3.40.50.720">
    <property type="entry name" value="NAD(P)-binding Rossmann-like Domain"/>
    <property type="match status" value="1"/>
</dbReference>
<dbReference type="InterPro" id="IPR002347">
    <property type="entry name" value="SDR_fam"/>
</dbReference>
<dbReference type="CDD" id="cd05233">
    <property type="entry name" value="SDR_c"/>
    <property type="match status" value="1"/>
</dbReference>
<comment type="similarity">
    <text evidence="1 3">Belongs to the short-chain dehydrogenases/reductases (SDR) family.</text>
</comment>
<dbReference type="AlphaFoldDB" id="A0A7W6BUX2"/>
<dbReference type="SUPFAM" id="SSF51735">
    <property type="entry name" value="NAD(P)-binding Rossmann-fold domains"/>
    <property type="match status" value="1"/>
</dbReference>
<dbReference type="InterPro" id="IPR036291">
    <property type="entry name" value="NAD(P)-bd_dom_sf"/>
</dbReference>
<dbReference type="RefSeq" id="WP_188073565.1">
    <property type="nucleotide sequence ID" value="NZ_BSPS01000011.1"/>
</dbReference>
<evidence type="ECO:0000256" key="3">
    <source>
        <dbReference type="RuleBase" id="RU000363"/>
    </source>
</evidence>
<reference evidence="4 5" key="1">
    <citation type="submission" date="2020-08" db="EMBL/GenBank/DDBJ databases">
        <title>Genomic Encyclopedia of Type Strains, Phase IV (KMG-IV): sequencing the most valuable type-strain genomes for metagenomic binning, comparative biology and taxonomic classification.</title>
        <authorList>
            <person name="Goeker M."/>
        </authorList>
    </citation>
    <scope>NUCLEOTIDE SEQUENCE [LARGE SCALE GENOMIC DNA]</scope>
    <source>
        <strain evidence="4 5">DSM 26189</strain>
    </source>
</reference>
<organism evidence="4 5">
    <name type="scientific">Sphingobium jiangsuense</name>
    <dbReference type="NCBI Taxonomy" id="870476"/>
    <lineage>
        <taxon>Bacteria</taxon>
        <taxon>Pseudomonadati</taxon>
        <taxon>Pseudomonadota</taxon>
        <taxon>Alphaproteobacteria</taxon>
        <taxon>Sphingomonadales</taxon>
        <taxon>Sphingomonadaceae</taxon>
        <taxon>Sphingobium</taxon>
    </lineage>
</organism>
<gene>
    <name evidence="4" type="ORF">GGR43_004028</name>
</gene>
<dbReference type="GO" id="GO:0016020">
    <property type="term" value="C:membrane"/>
    <property type="evidence" value="ECO:0007669"/>
    <property type="project" value="TreeGrafter"/>
</dbReference>
<dbReference type="PRINTS" id="PR00080">
    <property type="entry name" value="SDRFAMILY"/>
</dbReference>
<dbReference type="GO" id="GO:0016491">
    <property type="term" value="F:oxidoreductase activity"/>
    <property type="evidence" value="ECO:0007669"/>
    <property type="project" value="UniProtKB-KW"/>
</dbReference>
<keyword evidence="2" id="KW-0560">Oxidoreductase</keyword>
<accession>A0A7W6BUX2</accession>